<dbReference type="Proteomes" id="UP000005868">
    <property type="component" value="Chromosome"/>
</dbReference>
<dbReference type="PANTHER" id="PTHR43840">
    <property type="entry name" value="MITOCHONDRIAL METAL TRANSPORTER 1-RELATED"/>
    <property type="match status" value="1"/>
</dbReference>
<feature type="domain" description="Cation efflux protein transmembrane" evidence="8">
    <location>
        <begin position="24"/>
        <end position="223"/>
    </location>
</feature>
<evidence type="ECO:0000256" key="2">
    <source>
        <dbReference type="ARBA" id="ARBA00008114"/>
    </source>
</evidence>
<dbReference type="GO" id="GO:0008324">
    <property type="term" value="F:monoatomic cation transmembrane transporter activity"/>
    <property type="evidence" value="ECO:0007669"/>
    <property type="project" value="InterPro"/>
</dbReference>
<evidence type="ECO:0000259" key="9">
    <source>
        <dbReference type="Pfam" id="PF16916"/>
    </source>
</evidence>
<dbReference type="eggNOG" id="COG0053">
    <property type="taxonomic scope" value="Bacteria"/>
</dbReference>
<dbReference type="STRING" id="580340.Tlie_1647"/>
<protein>
    <submittedName>
        <fullName evidence="10">Cation diffusion facilitator family transporter</fullName>
    </submittedName>
</protein>
<dbReference type="AlphaFoldDB" id="G7V838"/>
<feature type="transmembrane region" description="Helical" evidence="7">
    <location>
        <begin position="91"/>
        <end position="117"/>
    </location>
</feature>
<proteinExistence type="inferred from homology"/>
<dbReference type="SUPFAM" id="SSF161111">
    <property type="entry name" value="Cation efflux protein transmembrane domain-like"/>
    <property type="match status" value="1"/>
</dbReference>
<evidence type="ECO:0000256" key="6">
    <source>
        <dbReference type="ARBA" id="ARBA00023136"/>
    </source>
</evidence>
<name>G7V838_THELD</name>
<evidence type="ECO:0000256" key="5">
    <source>
        <dbReference type="ARBA" id="ARBA00022989"/>
    </source>
</evidence>
<feature type="domain" description="Cation efflux protein cytoplasmic" evidence="9">
    <location>
        <begin position="227"/>
        <end position="304"/>
    </location>
</feature>
<dbReference type="HOGENOM" id="CLU_013430_3_6_0"/>
<dbReference type="InterPro" id="IPR050291">
    <property type="entry name" value="CDF_Transporter"/>
</dbReference>
<dbReference type="InterPro" id="IPR002524">
    <property type="entry name" value="Cation_efflux"/>
</dbReference>
<dbReference type="SUPFAM" id="SSF160240">
    <property type="entry name" value="Cation efflux protein cytoplasmic domain-like"/>
    <property type="match status" value="1"/>
</dbReference>
<keyword evidence="11" id="KW-1185">Reference proteome</keyword>
<accession>G7V838</accession>
<gene>
    <name evidence="10" type="ordered locus">Tlie_1647</name>
</gene>
<reference evidence="11" key="1">
    <citation type="submission" date="2011-10" db="EMBL/GenBank/DDBJ databases">
        <title>The complete genome of chromosome of Thermovirga lienii DSM 17291.</title>
        <authorList>
            <consortium name="US DOE Joint Genome Institute (JGI-PGF)"/>
            <person name="Lucas S."/>
            <person name="Copeland A."/>
            <person name="Lapidus A."/>
            <person name="Glavina del Rio T."/>
            <person name="Dalin E."/>
            <person name="Tice H."/>
            <person name="Bruce D."/>
            <person name="Goodwin L."/>
            <person name="Pitluck S."/>
            <person name="Peters L."/>
            <person name="Mikhailova N."/>
            <person name="Saunders E."/>
            <person name="Kyrpides N."/>
            <person name="Mavromatis K."/>
            <person name="Ivanova N."/>
            <person name="Last F.I."/>
            <person name="Brettin T."/>
            <person name="Detter J.C."/>
            <person name="Han C."/>
            <person name="Larimer F."/>
            <person name="Land M."/>
            <person name="Hauser L."/>
            <person name="Markowitz V."/>
            <person name="Cheng J.-F."/>
            <person name="Hugenholtz P."/>
            <person name="Woyke T."/>
            <person name="Wu D."/>
            <person name="Spring S."/>
            <person name="Schroeder M."/>
            <person name="Brambilla E.-M."/>
            <person name="Klenk H.-P."/>
            <person name="Eisen J.A."/>
        </authorList>
    </citation>
    <scope>NUCLEOTIDE SEQUENCE [LARGE SCALE GENOMIC DNA]</scope>
    <source>
        <strain evidence="11">ATCC BAA-1197 / DSM 17291 / Cas60314</strain>
    </source>
</reference>
<dbReference type="InterPro" id="IPR027470">
    <property type="entry name" value="Cation_efflux_CTD"/>
</dbReference>
<dbReference type="Pfam" id="PF01545">
    <property type="entry name" value="Cation_efflux"/>
    <property type="match status" value="1"/>
</dbReference>
<keyword evidence="6 7" id="KW-0472">Membrane</keyword>
<feature type="transmembrane region" description="Helical" evidence="7">
    <location>
        <begin position="194"/>
        <end position="212"/>
    </location>
</feature>
<evidence type="ECO:0000313" key="10">
    <source>
        <dbReference type="EMBL" id="AER67369.1"/>
    </source>
</evidence>
<comment type="similarity">
    <text evidence="2">Belongs to the cation diffusion facilitator (CDF) transporter (TC 2.A.4) family.</text>
</comment>
<organism evidence="10 11">
    <name type="scientific">Thermovirga lienii (strain ATCC BAA-1197 / DSM 17291 / Cas60314)</name>
    <dbReference type="NCBI Taxonomy" id="580340"/>
    <lineage>
        <taxon>Bacteria</taxon>
        <taxon>Thermotogati</taxon>
        <taxon>Synergistota</taxon>
        <taxon>Synergistia</taxon>
        <taxon>Synergistales</taxon>
        <taxon>Thermovirgaceae</taxon>
        <taxon>Thermovirga</taxon>
    </lineage>
</organism>
<evidence type="ECO:0000256" key="3">
    <source>
        <dbReference type="ARBA" id="ARBA00022448"/>
    </source>
</evidence>
<dbReference type="InterPro" id="IPR036837">
    <property type="entry name" value="Cation_efflux_CTD_sf"/>
</dbReference>
<dbReference type="Gene3D" id="1.20.1510.10">
    <property type="entry name" value="Cation efflux protein transmembrane domain"/>
    <property type="match status" value="1"/>
</dbReference>
<dbReference type="Gene3D" id="3.30.70.1350">
    <property type="entry name" value="Cation efflux protein, cytoplasmic domain"/>
    <property type="match status" value="1"/>
</dbReference>
<dbReference type="InterPro" id="IPR058533">
    <property type="entry name" value="Cation_efflux_TM"/>
</dbReference>
<reference evidence="10 11" key="2">
    <citation type="journal article" date="2012" name="Stand. Genomic Sci.">
        <title>Genome sequence of the moderately thermophilic, amino-acid-degrading and sulfur-reducing bacterium Thermovirga lienii type strain (Cas60314(T)).</title>
        <authorList>
            <person name="Goker M."/>
            <person name="Saunders E."/>
            <person name="Lapidus A."/>
            <person name="Nolan M."/>
            <person name="Lucas S."/>
            <person name="Hammon N."/>
            <person name="Deshpande S."/>
            <person name="Cheng J.F."/>
            <person name="Han C."/>
            <person name="Tapia R."/>
            <person name="Goodwin L.A."/>
            <person name="Pitluck S."/>
            <person name="Liolios K."/>
            <person name="Mavromatis K."/>
            <person name="Pagani I."/>
            <person name="Ivanova N."/>
            <person name="Mikhailova N."/>
            <person name="Pati A."/>
            <person name="Chen A."/>
            <person name="Palaniappan K."/>
            <person name="Land M."/>
            <person name="Chang Y.J."/>
            <person name="Jeffries C.D."/>
            <person name="Brambilla E.M."/>
            <person name="Rohde M."/>
            <person name="Spring S."/>
            <person name="Detter J.C."/>
            <person name="Woyke T."/>
            <person name="Bristow J."/>
            <person name="Eisen J.A."/>
            <person name="Markowitz V."/>
            <person name="Hugenholtz P."/>
            <person name="Kyrpides N.C."/>
            <person name="Klenk H.P."/>
        </authorList>
    </citation>
    <scope>NUCLEOTIDE SEQUENCE [LARGE SCALE GENOMIC DNA]</scope>
    <source>
        <strain evidence="11">ATCC BAA-1197 / DSM 17291 / Cas60314</strain>
    </source>
</reference>
<keyword evidence="4 7" id="KW-0812">Transmembrane</keyword>
<dbReference type="NCBIfam" id="TIGR01297">
    <property type="entry name" value="CDF"/>
    <property type="match status" value="1"/>
</dbReference>
<dbReference type="EMBL" id="CP003096">
    <property type="protein sequence ID" value="AER67369.1"/>
    <property type="molecule type" value="Genomic_DNA"/>
</dbReference>
<dbReference type="PANTHER" id="PTHR43840:SF15">
    <property type="entry name" value="MITOCHONDRIAL METAL TRANSPORTER 1-RELATED"/>
    <property type="match status" value="1"/>
</dbReference>
<feature type="transmembrane region" description="Helical" evidence="7">
    <location>
        <begin position="170"/>
        <end position="188"/>
    </location>
</feature>
<comment type="subcellular location">
    <subcellularLocation>
        <location evidence="1">Membrane</location>
        <topology evidence="1">Multi-pass membrane protein</topology>
    </subcellularLocation>
</comment>
<evidence type="ECO:0000259" key="8">
    <source>
        <dbReference type="Pfam" id="PF01545"/>
    </source>
</evidence>
<evidence type="ECO:0000256" key="1">
    <source>
        <dbReference type="ARBA" id="ARBA00004141"/>
    </source>
</evidence>
<dbReference type="InterPro" id="IPR027469">
    <property type="entry name" value="Cation_efflux_TMD_sf"/>
</dbReference>
<dbReference type="Pfam" id="PF16916">
    <property type="entry name" value="ZT_dimer"/>
    <property type="match status" value="1"/>
</dbReference>
<evidence type="ECO:0000256" key="7">
    <source>
        <dbReference type="SAM" id="Phobius"/>
    </source>
</evidence>
<evidence type="ECO:0000256" key="4">
    <source>
        <dbReference type="ARBA" id="ARBA00022692"/>
    </source>
</evidence>
<sequence length="321" mass="34357">MFKLGGKNINVKSERQNKALKASWIGLVVNVILTSLKFLAGLMGNSSAMIADAVHSLSDLITDAVAIVAFKLAGRPKDETHDYGHGKFETLASVIVGLSLAGVAIAIFYCNIIKIWSTFKGESLPAPDTIALVAAVVSIVSKEWLFRYTQKVALNIKSSTLMAKAWDHRSDALSSIGTLVGIAGAIFIGGKGRILDPIAAIIVGGLILKVSIKISLDAIHELMEGALPESEKKRILEAIFSTEGVIDAHKLRTRRIGTSVGIDVHILVSPSLSVVEGHDIATAVEHKIREIHGHDAVISVHIEPIHEEVKEPGGKDSPKRN</sequence>
<dbReference type="FunFam" id="1.20.1510.10:FF:000006">
    <property type="entry name" value="Divalent cation efflux transporter"/>
    <property type="match status" value="1"/>
</dbReference>
<dbReference type="KEGG" id="tli:Tlie_1647"/>
<feature type="transmembrane region" description="Helical" evidence="7">
    <location>
        <begin position="21"/>
        <end position="43"/>
    </location>
</feature>
<evidence type="ECO:0000313" key="11">
    <source>
        <dbReference type="Proteomes" id="UP000005868"/>
    </source>
</evidence>
<keyword evidence="5 7" id="KW-1133">Transmembrane helix</keyword>
<keyword evidence="3" id="KW-0813">Transport</keyword>
<dbReference type="GO" id="GO:0016020">
    <property type="term" value="C:membrane"/>
    <property type="evidence" value="ECO:0007669"/>
    <property type="project" value="UniProtKB-SubCell"/>
</dbReference>